<accession>A0A1F7J5I7</accession>
<organism evidence="5 6">
    <name type="scientific">Candidatus Roizmanbacteria bacterium RIFCSPLOWO2_01_FULL_40_42</name>
    <dbReference type="NCBI Taxonomy" id="1802066"/>
    <lineage>
        <taxon>Bacteria</taxon>
        <taxon>Candidatus Roizmaniibacteriota</taxon>
    </lineage>
</organism>
<evidence type="ECO:0000256" key="4">
    <source>
        <dbReference type="ARBA" id="ARBA00035135"/>
    </source>
</evidence>
<evidence type="ECO:0000313" key="5">
    <source>
        <dbReference type="EMBL" id="OGK50873.1"/>
    </source>
</evidence>
<dbReference type="GO" id="GO:0003735">
    <property type="term" value="F:structural constituent of ribosome"/>
    <property type="evidence" value="ECO:0007669"/>
    <property type="project" value="InterPro"/>
</dbReference>
<proteinExistence type="inferred from homology"/>
<dbReference type="Gene3D" id="1.20.5.1150">
    <property type="entry name" value="Ribosomal protein S8"/>
    <property type="match status" value="1"/>
</dbReference>
<dbReference type="Pfam" id="PF01165">
    <property type="entry name" value="Ribosomal_S21"/>
    <property type="match status" value="1"/>
</dbReference>
<evidence type="ECO:0000256" key="1">
    <source>
        <dbReference type="ARBA" id="ARBA00006640"/>
    </source>
</evidence>
<dbReference type="NCBIfam" id="TIGR00030">
    <property type="entry name" value="S21p"/>
    <property type="match status" value="1"/>
</dbReference>
<dbReference type="GO" id="GO:1990904">
    <property type="term" value="C:ribonucleoprotein complex"/>
    <property type="evidence" value="ECO:0007669"/>
    <property type="project" value="UniProtKB-KW"/>
</dbReference>
<gene>
    <name evidence="5" type="ORF">A3B50_01175</name>
</gene>
<dbReference type="InterPro" id="IPR038380">
    <property type="entry name" value="Ribosomal_bS21_sf"/>
</dbReference>
<evidence type="ECO:0000313" key="6">
    <source>
        <dbReference type="Proteomes" id="UP000178558"/>
    </source>
</evidence>
<name>A0A1F7J5I7_9BACT</name>
<sequence length="64" mass="7801">MIITKKQGESKDVLLRKFSRMFVEENVVDEVRKKLFYKKPSLLKKEREKERIKNKARIYSRSRA</sequence>
<evidence type="ECO:0000256" key="3">
    <source>
        <dbReference type="ARBA" id="ARBA00023274"/>
    </source>
</evidence>
<dbReference type="InterPro" id="IPR001911">
    <property type="entry name" value="Ribosomal_bS21"/>
</dbReference>
<evidence type="ECO:0000256" key="2">
    <source>
        <dbReference type="ARBA" id="ARBA00022980"/>
    </source>
</evidence>
<comment type="similarity">
    <text evidence="1">Belongs to the bacterial ribosomal protein bS21 family.</text>
</comment>
<comment type="caution">
    <text evidence="5">The sequence shown here is derived from an EMBL/GenBank/DDBJ whole genome shotgun (WGS) entry which is preliminary data.</text>
</comment>
<dbReference type="EMBL" id="MGAQ01000010">
    <property type="protein sequence ID" value="OGK50873.1"/>
    <property type="molecule type" value="Genomic_DNA"/>
</dbReference>
<dbReference type="GO" id="GO:0006412">
    <property type="term" value="P:translation"/>
    <property type="evidence" value="ECO:0007669"/>
    <property type="project" value="InterPro"/>
</dbReference>
<dbReference type="GO" id="GO:0005840">
    <property type="term" value="C:ribosome"/>
    <property type="evidence" value="ECO:0007669"/>
    <property type="project" value="UniProtKB-KW"/>
</dbReference>
<reference evidence="5 6" key="1">
    <citation type="journal article" date="2016" name="Nat. Commun.">
        <title>Thousands of microbial genomes shed light on interconnected biogeochemical processes in an aquifer system.</title>
        <authorList>
            <person name="Anantharaman K."/>
            <person name="Brown C.T."/>
            <person name="Hug L.A."/>
            <person name="Sharon I."/>
            <person name="Castelle C.J."/>
            <person name="Probst A.J."/>
            <person name="Thomas B.C."/>
            <person name="Singh A."/>
            <person name="Wilkins M.J."/>
            <person name="Karaoz U."/>
            <person name="Brodie E.L."/>
            <person name="Williams K.H."/>
            <person name="Hubbard S.S."/>
            <person name="Banfield J.F."/>
        </authorList>
    </citation>
    <scope>NUCLEOTIDE SEQUENCE [LARGE SCALE GENOMIC DNA]</scope>
</reference>
<dbReference type="Proteomes" id="UP000178558">
    <property type="component" value="Unassembled WGS sequence"/>
</dbReference>
<keyword evidence="2 5" id="KW-0689">Ribosomal protein</keyword>
<dbReference type="AlphaFoldDB" id="A0A1F7J5I7"/>
<protein>
    <recommendedName>
        <fullName evidence="4">Small ribosomal subunit protein bS21</fullName>
    </recommendedName>
</protein>
<keyword evidence="3" id="KW-0687">Ribonucleoprotein</keyword>